<dbReference type="PANTHER" id="PTHR34456:SF13">
    <property type="entry name" value="REVERSE TRANSCRIPTASE DOMAIN-CONTAINING PROTEIN"/>
    <property type="match status" value="1"/>
</dbReference>
<dbReference type="OrthoDB" id="12837at10239"/>
<keyword evidence="1 4" id="KW-0696">RNA-directed RNA polymerase</keyword>
<protein>
    <submittedName>
        <fullName evidence="4">RNA-directed RNA polymerase</fullName>
    </submittedName>
</protein>
<dbReference type="PANTHER" id="PTHR34456">
    <property type="entry name" value="MITOVIRUS RNA-DEPENDENT RNA POLYMERASE"/>
    <property type="match status" value="1"/>
</dbReference>
<keyword evidence="3" id="KW-0548">Nucleotidyltransferase</keyword>
<dbReference type="GeneID" id="41699787"/>
<keyword evidence="2" id="KW-0808">Transferase</keyword>
<dbReference type="RefSeq" id="YP_009552787.1">
    <property type="nucleotide sequence ID" value="NC_040656.1"/>
</dbReference>
<name>E2RWR3_9VIRU</name>
<organism evidence="4 5">
    <name type="scientific">Rhizophagus sp. RF1 mitovirus</name>
    <dbReference type="NCBI Taxonomy" id="758866"/>
    <lineage>
        <taxon>Viruses</taxon>
        <taxon>Riboviria</taxon>
        <taxon>Orthornavirae</taxon>
        <taxon>Lenarviricota</taxon>
        <taxon>Howeltoviricetes</taxon>
        <taxon>Cryppavirales</taxon>
        <taxon>Mitoviridae</taxon>
        <taxon>Triamitovirus</taxon>
        <taxon>Triamitovirus rhcl1</taxon>
    </lineage>
</organism>
<dbReference type="InterPro" id="IPR043502">
    <property type="entry name" value="DNA/RNA_pol_sf"/>
</dbReference>
<accession>E2RWR3</accession>
<keyword evidence="5" id="KW-1185">Reference proteome</keyword>
<gene>
    <name evidence="4" type="primary">RdRp</name>
</gene>
<evidence type="ECO:0000313" key="5">
    <source>
        <dbReference type="Proteomes" id="UP000290744"/>
    </source>
</evidence>
<dbReference type="InterPro" id="IPR008686">
    <property type="entry name" value="RNA_pol_mitovir"/>
</dbReference>
<dbReference type="KEGG" id="vg:41699787"/>
<evidence type="ECO:0000256" key="2">
    <source>
        <dbReference type="ARBA" id="ARBA00022679"/>
    </source>
</evidence>
<dbReference type="Proteomes" id="UP000290744">
    <property type="component" value="Segment"/>
</dbReference>
<evidence type="ECO:0000256" key="1">
    <source>
        <dbReference type="ARBA" id="ARBA00022484"/>
    </source>
</evidence>
<dbReference type="Pfam" id="PF05919">
    <property type="entry name" value="Mitovir_RNA_pol"/>
    <property type="match status" value="1"/>
</dbReference>
<dbReference type="EMBL" id="AB558120">
    <property type="protein sequence ID" value="BAJ23143.2"/>
    <property type="molecule type" value="Genomic_RNA"/>
</dbReference>
<proteinExistence type="predicted"/>
<sequence>MSTFNFNSPNEVRRVTRSNIASLFAALMHLNSLVTVTYSQRLLAFLGAVYNRILVLFDANARSLISELKLVRRWFLEFIRNGNTDNPGLEWDRWDDSNNCPVLLEGLDALWDEIESPSDSHYTDHAAQLIFTLLSIDRIIVVPAVPNYSTIEDGPVIEPVGYPTNEELVNALSSLHIDPAAFKAFYNQQVHDFDYEVLSTRGPNGDATWTAHLDARAWALDTELFRRFSAWLEESRLTRILRDLFGCIRSAAAEAIPNLSPILGKLSVIEEWGGKARIVAQMDYWTQMALTPLHNTINHFLRALKEDGTFNQHAIAERVRQWTADPSMEVFSFDLTAATDRVPITFQESILSYLMTSKSFGNGWASILVDREFLTPNGDLISYNTGQPMGARSSFPMLALTHHIIVQIAAARAGLTVYRDYVVLGDDVTLTNAQVAAHYQTIMRCLGVPINLSKSIVHVDGGVSMAEICKRVFMDGVEISRFNPKLIVNVIRDGRLGPDLQNDLIIRGWDPSNEVFWKFMAGLLSIDNLTLLIRLNCAPISITGLLRQFASNSKLAQLSAWIPAYQDLKPEHLVELFTYVTASEALKRLDGILRAAVTINDSLSIIAAANAHPDRIPQYVRDTWLGEGLTKEERARLEGLIASTGPITPNHPLVSASRAEANRISELLHQLNSHDTAIITRARLGLLDVFRTSISSIWLDDGNIRAGESRSIFTRMLTTLVSLFTSEKRVSKSGRNLSLSYSVVLTSLSRLWTVALDFGGQVTVNALRANVTRDIHNAVDNLKAAEEAAVLISSSSVPTTSPTPATPKGIRRRRAFARIS</sequence>
<dbReference type="GO" id="GO:0003968">
    <property type="term" value="F:RNA-directed RNA polymerase activity"/>
    <property type="evidence" value="ECO:0007669"/>
    <property type="project" value="UniProtKB-KW"/>
</dbReference>
<evidence type="ECO:0000256" key="3">
    <source>
        <dbReference type="ARBA" id="ARBA00022695"/>
    </source>
</evidence>
<evidence type="ECO:0000313" key="4">
    <source>
        <dbReference type="EMBL" id="BAJ23143.2"/>
    </source>
</evidence>
<reference evidence="4 5" key="1">
    <citation type="journal article" date="2012" name="Mol. Plant Microbe Interact.">
        <title>A novel virus-like double-stranded RNA in an obligate biotroph arbuscular mycorrhizal fungus: a hidden player in mycorrhizal symbiosis.</title>
        <authorList>
            <person name="Ikeda Y."/>
            <person name="Shimura H."/>
            <person name="Kitahara R."/>
            <person name="Masuta C."/>
            <person name="Ezawa T."/>
        </authorList>
    </citation>
    <scope>NUCLEOTIDE SEQUENCE [LARGE SCALE GENOMIC DNA]</scope>
</reference>
<dbReference type="SUPFAM" id="SSF56672">
    <property type="entry name" value="DNA/RNA polymerases"/>
    <property type="match status" value="1"/>
</dbReference>